<dbReference type="AlphaFoldDB" id="A0ABD0L6T1"/>
<keyword evidence="2" id="KW-1185">Reference proteome</keyword>
<dbReference type="EMBL" id="JACVVK020000079">
    <property type="protein sequence ID" value="KAK7494961.1"/>
    <property type="molecule type" value="Genomic_DNA"/>
</dbReference>
<name>A0ABD0L6T1_9CAEN</name>
<reference evidence="1 2" key="1">
    <citation type="journal article" date="2023" name="Sci. Data">
        <title>Genome assembly of the Korean intertidal mud-creeper Batillaria attramentaria.</title>
        <authorList>
            <person name="Patra A.K."/>
            <person name="Ho P.T."/>
            <person name="Jun S."/>
            <person name="Lee S.J."/>
            <person name="Kim Y."/>
            <person name="Won Y.J."/>
        </authorList>
    </citation>
    <scope>NUCLEOTIDE SEQUENCE [LARGE SCALE GENOMIC DNA]</scope>
    <source>
        <strain evidence="1">Wonlab-2016</strain>
    </source>
</reference>
<sequence>MLGPLGEGWVRRGVWREREDVWVLEESMDGVWEMRAKAGEGGREKEGGGGVGESAWRIAGAEGKDQLQPDFVLMVTCMIPPNLFSLPPCPHILVVSCHLRRTVHLIYSSPQSTSFLPLSSFLSLLFATVQASCLSRLSLVLRHRTSICSSLQSRSPLHLSSLRSSVAVSQSALCHSPDFLVFSPLSGPLSSLLNLLFTAAQIYLPSPGSSVIESLLNLLFAIVQISIFSSYSSLLSSVFASQSTLHCSPDHLFLYSLSQILCHHFSCSAYSSP</sequence>
<gene>
    <name evidence="1" type="ORF">BaRGS_00013840</name>
</gene>
<evidence type="ECO:0000313" key="2">
    <source>
        <dbReference type="Proteomes" id="UP001519460"/>
    </source>
</evidence>
<accession>A0ABD0L6T1</accession>
<protein>
    <submittedName>
        <fullName evidence="1">Uncharacterized protein</fullName>
    </submittedName>
</protein>
<organism evidence="1 2">
    <name type="scientific">Batillaria attramentaria</name>
    <dbReference type="NCBI Taxonomy" id="370345"/>
    <lineage>
        <taxon>Eukaryota</taxon>
        <taxon>Metazoa</taxon>
        <taxon>Spiralia</taxon>
        <taxon>Lophotrochozoa</taxon>
        <taxon>Mollusca</taxon>
        <taxon>Gastropoda</taxon>
        <taxon>Caenogastropoda</taxon>
        <taxon>Sorbeoconcha</taxon>
        <taxon>Cerithioidea</taxon>
        <taxon>Batillariidae</taxon>
        <taxon>Batillaria</taxon>
    </lineage>
</organism>
<proteinExistence type="predicted"/>
<dbReference type="Proteomes" id="UP001519460">
    <property type="component" value="Unassembled WGS sequence"/>
</dbReference>
<evidence type="ECO:0000313" key="1">
    <source>
        <dbReference type="EMBL" id="KAK7494961.1"/>
    </source>
</evidence>
<comment type="caution">
    <text evidence="1">The sequence shown here is derived from an EMBL/GenBank/DDBJ whole genome shotgun (WGS) entry which is preliminary data.</text>
</comment>